<dbReference type="Proteomes" id="UP001310022">
    <property type="component" value="Unassembled WGS sequence"/>
</dbReference>
<evidence type="ECO:0000313" key="2">
    <source>
        <dbReference type="Proteomes" id="UP001310022"/>
    </source>
</evidence>
<organism evidence="1 2">
    <name type="scientific">Persicobacter diffluens</name>
    <dbReference type="NCBI Taxonomy" id="981"/>
    <lineage>
        <taxon>Bacteria</taxon>
        <taxon>Pseudomonadati</taxon>
        <taxon>Bacteroidota</taxon>
        <taxon>Cytophagia</taxon>
        <taxon>Cytophagales</taxon>
        <taxon>Persicobacteraceae</taxon>
        <taxon>Persicobacter</taxon>
    </lineage>
</organism>
<name>A0AAN4W3K0_9BACT</name>
<reference evidence="1 2" key="1">
    <citation type="submission" date="2021-12" db="EMBL/GenBank/DDBJ databases">
        <title>Genome sequencing of bacteria with rrn-lacking chromosome and rrn-plasmid.</title>
        <authorList>
            <person name="Anda M."/>
            <person name="Iwasaki W."/>
        </authorList>
    </citation>
    <scope>NUCLEOTIDE SEQUENCE [LARGE SCALE GENOMIC DNA]</scope>
    <source>
        <strain evidence="1 2">NBRC 15940</strain>
    </source>
</reference>
<proteinExistence type="predicted"/>
<comment type="caution">
    <text evidence="1">The sequence shown here is derived from an EMBL/GenBank/DDBJ whole genome shotgun (WGS) entry which is preliminary data.</text>
</comment>
<protein>
    <submittedName>
        <fullName evidence="1">Uncharacterized protein</fullName>
    </submittedName>
</protein>
<dbReference type="AlphaFoldDB" id="A0AAN4W3K0"/>
<sequence length="49" mass="5575">MVSLAKTCSEKFGSKAETSNALLLTQISHQIIRKIHLQTFDQNKTLWKS</sequence>
<gene>
    <name evidence="1" type="ORF">PEDI_44520</name>
</gene>
<keyword evidence="2" id="KW-1185">Reference proteome</keyword>
<dbReference type="EMBL" id="BQKE01000003">
    <property type="protein sequence ID" value="GJM63900.1"/>
    <property type="molecule type" value="Genomic_DNA"/>
</dbReference>
<accession>A0AAN4W3K0</accession>
<evidence type="ECO:0000313" key="1">
    <source>
        <dbReference type="EMBL" id="GJM63900.1"/>
    </source>
</evidence>